<comment type="caution">
    <text evidence="2">The sequence shown here is derived from an EMBL/GenBank/DDBJ whole genome shotgun (WGS) entry which is preliminary data.</text>
</comment>
<evidence type="ECO:0000313" key="3">
    <source>
        <dbReference type="Proteomes" id="UP000321947"/>
    </source>
</evidence>
<evidence type="ECO:0000256" key="1">
    <source>
        <dbReference type="SAM" id="MobiDB-lite"/>
    </source>
</evidence>
<dbReference type="Proteomes" id="UP000321947">
    <property type="component" value="Unassembled WGS sequence"/>
</dbReference>
<protein>
    <submittedName>
        <fullName evidence="2">Retrotransposable element Tf2</fullName>
    </submittedName>
</protein>
<proteinExistence type="predicted"/>
<accession>A0A5D3BA13</accession>
<gene>
    <name evidence="2" type="ORF">E5676_scaffold535G00160</name>
</gene>
<sequence length="218" mass="24611">MSAENYAMDLQFEQVSRRRQGFAQRTLTIQSDSSSLPPIPSTALLHPSGPTTPNKHVAPRPLLPQGLQFQGILPLILKLLGQKYSSLDLQLMLGPSGNFKALSKSLRIKWWENLNYSHLEVNKIKDWFKANIHLQDMTRQEDESLLVRKNAVMSTLAGASTQEEFNYVVNNVVVNLLDDNDDLPEDASPTFVNDVDDLDYDPYKGLDINDPLLDTQPY</sequence>
<organism evidence="2 3">
    <name type="scientific">Cucumis melo var. makuwa</name>
    <name type="common">Oriental melon</name>
    <dbReference type="NCBI Taxonomy" id="1194695"/>
    <lineage>
        <taxon>Eukaryota</taxon>
        <taxon>Viridiplantae</taxon>
        <taxon>Streptophyta</taxon>
        <taxon>Embryophyta</taxon>
        <taxon>Tracheophyta</taxon>
        <taxon>Spermatophyta</taxon>
        <taxon>Magnoliopsida</taxon>
        <taxon>eudicotyledons</taxon>
        <taxon>Gunneridae</taxon>
        <taxon>Pentapetalae</taxon>
        <taxon>rosids</taxon>
        <taxon>fabids</taxon>
        <taxon>Cucurbitales</taxon>
        <taxon>Cucurbitaceae</taxon>
        <taxon>Benincaseae</taxon>
        <taxon>Cucumis</taxon>
    </lineage>
</organism>
<evidence type="ECO:0000313" key="2">
    <source>
        <dbReference type="EMBL" id="TYJ96700.1"/>
    </source>
</evidence>
<dbReference type="EMBL" id="SSTD01019279">
    <property type="protein sequence ID" value="TYJ96700.1"/>
    <property type="molecule type" value="Genomic_DNA"/>
</dbReference>
<dbReference type="AlphaFoldDB" id="A0A5D3BA13"/>
<reference evidence="2 3" key="1">
    <citation type="submission" date="2019-08" db="EMBL/GenBank/DDBJ databases">
        <title>Draft genome sequences of two oriental melons (Cucumis melo L. var makuwa).</title>
        <authorList>
            <person name="Kwon S.-Y."/>
        </authorList>
    </citation>
    <scope>NUCLEOTIDE SEQUENCE [LARGE SCALE GENOMIC DNA]</scope>
    <source>
        <strain evidence="3">cv. Chang Bougi</strain>
        <tissue evidence="2">Leaf</tissue>
    </source>
</reference>
<name>A0A5D3BA13_CUCMM</name>
<feature type="region of interest" description="Disordered" evidence="1">
    <location>
        <begin position="31"/>
        <end position="55"/>
    </location>
</feature>